<dbReference type="PANTHER" id="PTHR45274">
    <property type="entry name" value="NAD(P)-BINDING ROSSMANN-FOLD SUPERFAMILY PROTEIN"/>
    <property type="match status" value="1"/>
</dbReference>
<proteinExistence type="predicted"/>
<sequence>MVDQMLHAVSLIAIRCILLCDTDFFFPLFAVQLLSILYVDGMFSELSRAENVWFDCNHVQMSSAAGKTPAPGQAVYSASKYALNGYFHSLRSEVCRESFLMRKVIISLPCFRF</sequence>
<dbReference type="AlphaFoldDB" id="A0A7J9HM17"/>
<dbReference type="PANTHER" id="PTHR45274:SF2">
    <property type="entry name" value="NAD(P)-BINDING ROSSMANN-FOLD SUPERFAMILY PROTEIN"/>
    <property type="match status" value="1"/>
</dbReference>
<dbReference type="OrthoDB" id="973221at2759"/>
<reference evidence="1 2" key="1">
    <citation type="journal article" date="2019" name="Genome Biol. Evol.">
        <title>Insights into the evolution of the New World diploid cottons (Gossypium, subgenus Houzingenia) based on genome sequencing.</title>
        <authorList>
            <person name="Grover C.E."/>
            <person name="Arick M.A. 2nd"/>
            <person name="Thrash A."/>
            <person name="Conover J.L."/>
            <person name="Sanders W.S."/>
            <person name="Peterson D.G."/>
            <person name="Frelichowski J.E."/>
            <person name="Scheffler J.A."/>
            <person name="Scheffler B.E."/>
            <person name="Wendel J.F."/>
        </authorList>
    </citation>
    <scope>NUCLEOTIDE SEQUENCE [LARGE SCALE GENOMIC DNA]</scope>
    <source>
        <strain evidence="1">0</strain>
        <tissue evidence="1">Leaf</tissue>
    </source>
</reference>
<dbReference type="Gene3D" id="3.40.50.720">
    <property type="entry name" value="NAD(P)-binding Rossmann-like Domain"/>
    <property type="match status" value="1"/>
</dbReference>
<dbReference type="GO" id="GO:0016020">
    <property type="term" value="C:membrane"/>
    <property type="evidence" value="ECO:0007669"/>
    <property type="project" value="TreeGrafter"/>
</dbReference>
<dbReference type="Pfam" id="PF00106">
    <property type="entry name" value="adh_short"/>
    <property type="match status" value="1"/>
</dbReference>
<dbReference type="EMBL" id="JABFAD010000010">
    <property type="protein sequence ID" value="MBA0810862.1"/>
    <property type="molecule type" value="Genomic_DNA"/>
</dbReference>
<name>A0A7J9HM17_9ROSI</name>
<dbReference type="InterPro" id="IPR020904">
    <property type="entry name" value="Sc_DH/Rdtase_CS"/>
</dbReference>
<gene>
    <name evidence="1" type="ORF">Gohar_002816</name>
</gene>
<protein>
    <submittedName>
        <fullName evidence="1">Uncharacterized protein</fullName>
    </submittedName>
</protein>
<dbReference type="InterPro" id="IPR036291">
    <property type="entry name" value="NAD(P)-bd_dom_sf"/>
</dbReference>
<comment type="caution">
    <text evidence="1">The sequence shown here is derived from an EMBL/GenBank/DDBJ whole genome shotgun (WGS) entry which is preliminary data.</text>
</comment>
<dbReference type="Proteomes" id="UP000593560">
    <property type="component" value="Unassembled WGS sequence"/>
</dbReference>
<keyword evidence="2" id="KW-1185">Reference proteome</keyword>
<evidence type="ECO:0000313" key="2">
    <source>
        <dbReference type="Proteomes" id="UP000593560"/>
    </source>
</evidence>
<dbReference type="SUPFAM" id="SSF51735">
    <property type="entry name" value="NAD(P)-binding Rossmann-fold domains"/>
    <property type="match status" value="1"/>
</dbReference>
<dbReference type="PROSITE" id="PS00061">
    <property type="entry name" value="ADH_SHORT"/>
    <property type="match status" value="1"/>
</dbReference>
<accession>A0A7J9HM17</accession>
<dbReference type="InterPro" id="IPR002347">
    <property type="entry name" value="SDR_fam"/>
</dbReference>
<organism evidence="1 2">
    <name type="scientific">Gossypium harknessii</name>
    <dbReference type="NCBI Taxonomy" id="34285"/>
    <lineage>
        <taxon>Eukaryota</taxon>
        <taxon>Viridiplantae</taxon>
        <taxon>Streptophyta</taxon>
        <taxon>Embryophyta</taxon>
        <taxon>Tracheophyta</taxon>
        <taxon>Spermatophyta</taxon>
        <taxon>Magnoliopsida</taxon>
        <taxon>eudicotyledons</taxon>
        <taxon>Gunneridae</taxon>
        <taxon>Pentapetalae</taxon>
        <taxon>rosids</taxon>
        <taxon>malvids</taxon>
        <taxon>Malvales</taxon>
        <taxon>Malvaceae</taxon>
        <taxon>Malvoideae</taxon>
        <taxon>Gossypium</taxon>
    </lineage>
</organism>
<evidence type="ECO:0000313" key="1">
    <source>
        <dbReference type="EMBL" id="MBA0810862.1"/>
    </source>
</evidence>